<dbReference type="Gene3D" id="3.40.50.2000">
    <property type="entry name" value="Glycogen Phosphorylase B"/>
    <property type="match status" value="2"/>
</dbReference>
<keyword evidence="4" id="KW-1185">Reference proteome</keyword>
<evidence type="ECO:0000259" key="2">
    <source>
        <dbReference type="Pfam" id="PF13579"/>
    </source>
</evidence>
<dbReference type="AlphaFoldDB" id="S6AKP6"/>
<evidence type="ECO:0000313" key="4">
    <source>
        <dbReference type="Proteomes" id="UP000015559"/>
    </source>
</evidence>
<dbReference type="Pfam" id="PF00534">
    <property type="entry name" value="Glycos_transf_1"/>
    <property type="match status" value="1"/>
</dbReference>
<organism evidence="3 4">
    <name type="scientific">Sulfuricella denitrificans (strain DSM 22764 / NBRC 105220 / skB26)</name>
    <dbReference type="NCBI Taxonomy" id="1163617"/>
    <lineage>
        <taxon>Bacteria</taxon>
        <taxon>Pseudomonadati</taxon>
        <taxon>Pseudomonadota</taxon>
        <taxon>Betaproteobacteria</taxon>
        <taxon>Nitrosomonadales</taxon>
        <taxon>Sulfuricellaceae</taxon>
        <taxon>Sulfuricella</taxon>
    </lineage>
</organism>
<name>S6AKP6_SULDS</name>
<dbReference type="InterPro" id="IPR028098">
    <property type="entry name" value="Glyco_trans_4-like_N"/>
</dbReference>
<evidence type="ECO:0000259" key="1">
    <source>
        <dbReference type="Pfam" id="PF00534"/>
    </source>
</evidence>
<dbReference type="GO" id="GO:0016757">
    <property type="term" value="F:glycosyltransferase activity"/>
    <property type="evidence" value="ECO:0007669"/>
    <property type="project" value="InterPro"/>
</dbReference>
<accession>S6AKP6</accession>
<dbReference type="KEGG" id="sdr:SCD_n01337"/>
<dbReference type="SUPFAM" id="SSF53756">
    <property type="entry name" value="UDP-Glycosyltransferase/glycogen phosphorylase"/>
    <property type="match status" value="1"/>
</dbReference>
<gene>
    <name evidence="3" type="ORF">SCD_n01337</name>
</gene>
<feature type="domain" description="Glycosyltransferase subfamily 4-like N-terminal" evidence="2">
    <location>
        <begin position="17"/>
        <end position="167"/>
    </location>
</feature>
<dbReference type="HOGENOM" id="CLU_009583_2_1_4"/>
<dbReference type="PANTHER" id="PTHR45947">
    <property type="entry name" value="SULFOQUINOVOSYL TRANSFERASE SQD2"/>
    <property type="match status" value="1"/>
</dbReference>
<dbReference type="InterPro" id="IPR050194">
    <property type="entry name" value="Glycosyltransferase_grp1"/>
</dbReference>
<protein>
    <submittedName>
        <fullName evidence="3">Group 1 glycosyl transferase</fullName>
    </submittedName>
</protein>
<proteinExistence type="predicted"/>
<sequence>MQLRILHVIASVNPTGGGPIEGVKQLAKINENYGHKIEILSLDDPASEWVGKFPHPVHAMGPASKIFGYTPRLVPWLRANAHNYDVVVVNAIWGYNCFGTWLALRKSSLPYYVYTHGMLDPWFKYRYPLKHLKKMLYWPWGVYPALRDARGVMFTCEEERMLARESFWLYDCNEIVVNYGTPGAPDQNKDYGAPFLEKHPELKNFRRFVFLGRVHPKKGPDILIESIAKLRDKGLWDMKGMRLIMAGPVDGPYAESLKSLSRRLGVDECIYWTGMLLGDDKWGALQCSEAFVLPSHQENFGIAVAESLSVGVPVLISKAVNIWRPIVMDGAGLAEEDTVPGCVAMFERWFSMDTTHRELMRSKSHECFASRFTSRNAAISLLSNIYQVIYAEKHESSRGDALRTHAVR</sequence>
<dbReference type="RefSeq" id="WP_009205882.1">
    <property type="nucleotide sequence ID" value="NC_022357.1"/>
</dbReference>
<dbReference type="Proteomes" id="UP000015559">
    <property type="component" value="Chromosome"/>
</dbReference>
<dbReference type="OrthoDB" id="9775208at2"/>
<dbReference type="STRING" id="1163617.SCD_n01337"/>
<dbReference type="eggNOG" id="COG0438">
    <property type="taxonomic scope" value="Bacteria"/>
</dbReference>
<feature type="domain" description="Glycosyl transferase family 1" evidence="1">
    <location>
        <begin position="198"/>
        <end position="332"/>
    </location>
</feature>
<dbReference type="InterPro" id="IPR001296">
    <property type="entry name" value="Glyco_trans_1"/>
</dbReference>
<dbReference type="Pfam" id="PF13579">
    <property type="entry name" value="Glyco_trans_4_4"/>
    <property type="match status" value="1"/>
</dbReference>
<dbReference type="PANTHER" id="PTHR45947:SF3">
    <property type="entry name" value="SULFOQUINOVOSYL TRANSFERASE SQD2"/>
    <property type="match status" value="1"/>
</dbReference>
<reference evidence="3 4" key="1">
    <citation type="journal article" date="2012" name="Appl. Environ. Microbiol.">
        <title>Draft genome sequence of a psychrotolerant sulfur-oxidizing bacterium, Sulfuricella denitrificans skB26, and proteomic insights into cold adaptation.</title>
        <authorList>
            <person name="Watanabe T."/>
            <person name="Kojima H."/>
            <person name="Fukui M."/>
        </authorList>
    </citation>
    <scope>NUCLEOTIDE SEQUENCE [LARGE SCALE GENOMIC DNA]</scope>
    <source>
        <strain evidence="4">skB26</strain>
    </source>
</reference>
<dbReference type="EMBL" id="AP013066">
    <property type="protein sequence ID" value="BAN35164.1"/>
    <property type="molecule type" value="Genomic_DNA"/>
</dbReference>
<evidence type="ECO:0000313" key="3">
    <source>
        <dbReference type="EMBL" id="BAN35164.1"/>
    </source>
</evidence>
<keyword evidence="3" id="KW-0808">Transferase</keyword>